<reference evidence="3" key="2">
    <citation type="submission" date="2020-09" db="EMBL/GenBank/DDBJ databases">
        <authorList>
            <person name="Sun Q."/>
            <person name="Ohkuma M."/>
        </authorList>
    </citation>
    <scope>NUCLEOTIDE SEQUENCE</scope>
    <source>
        <strain evidence="3">JCM 4059</strain>
    </source>
</reference>
<keyword evidence="1" id="KW-0812">Transmembrane</keyword>
<keyword evidence="2" id="KW-0732">Signal</keyword>
<feature type="chain" id="PRO_5037456101" description="Secreted protein" evidence="2">
    <location>
        <begin position="32"/>
        <end position="92"/>
    </location>
</feature>
<feature type="signal peptide" evidence="2">
    <location>
        <begin position="1"/>
        <end position="31"/>
    </location>
</feature>
<evidence type="ECO:0000256" key="1">
    <source>
        <dbReference type="SAM" id="Phobius"/>
    </source>
</evidence>
<dbReference type="AlphaFoldDB" id="A0A919EC47"/>
<evidence type="ECO:0000313" key="3">
    <source>
        <dbReference type="EMBL" id="GHF35825.1"/>
    </source>
</evidence>
<feature type="transmembrane region" description="Helical" evidence="1">
    <location>
        <begin position="50"/>
        <end position="72"/>
    </location>
</feature>
<evidence type="ECO:0000256" key="2">
    <source>
        <dbReference type="SAM" id="SignalP"/>
    </source>
</evidence>
<organism evidence="3 4">
    <name type="scientific">Streptomyces mashuensis</name>
    <dbReference type="NCBI Taxonomy" id="33904"/>
    <lineage>
        <taxon>Bacteria</taxon>
        <taxon>Bacillati</taxon>
        <taxon>Actinomycetota</taxon>
        <taxon>Actinomycetes</taxon>
        <taxon>Kitasatosporales</taxon>
        <taxon>Streptomycetaceae</taxon>
        <taxon>Streptomyces</taxon>
    </lineage>
</organism>
<proteinExistence type="predicted"/>
<evidence type="ECO:0008006" key="5">
    <source>
        <dbReference type="Google" id="ProtNLM"/>
    </source>
</evidence>
<accession>A0A919EC47</accession>
<dbReference type="RefSeq" id="WP_190128762.1">
    <property type="nucleotide sequence ID" value="NZ_BNBD01000002.1"/>
</dbReference>
<gene>
    <name evidence="3" type="ORF">GCM10010218_16570</name>
</gene>
<sequence length="92" mass="9639">MSNKVNKNAVRAGAISAGTMLMLLMSSPAFALTRDDGDDPGPGLSVINTLGLYVAAPIVLFLVIAGLVMVMARRSDNPATHAENTHFARSAR</sequence>
<protein>
    <recommendedName>
        <fullName evidence="5">Secreted protein</fullName>
    </recommendedName>
</protein>
<name>A0A919EC47_9ACTN</name>
<dbReference type="EMBL" id="BNBD01000002">
    <property type="protein sequence ID" value="GHF35825.1"/>
    <property type="molecule type" value="Genomic_DNA"/>
</dbReference>
<evidence type="ECO:0000313" key="4">
    <source>
        <dbReference type="Proteomes" id="UP000638313"/>
    </source>
</evidence>
<keyword evidence="1" id="KW-1133">Transmembrane helix</keyword>
<keyword evidence="1" id="KW-0472">Membrane</keyword>
<keyword evidence="4" id="KW-1185">Reference proteome</keyword>
<dbReference type="Proteomes" id="UP000638313">
    <property type="component" value="Unassembled WGS sequence"/>
</dbReference>
<comment type="caution">
    <text evidence="3">The sequence shown here is derived from an EMBL/GenBank/DDBJ whole genome shotgun (WGS) entry which is preliminary data.</text>
</comment>
<reference evidence="3" key="1">
    <citation type="journal article" date="2014" name="Int. J. Syst. Evol. Microbiol.">
        <title>Complete genome sequence of Corynebacterium casei LMG S-19264T (=DSM 44701T), isolated from a smear-ripened cheese.</title>
        <authorList>
            <consortium name="US DOE Joint Genome Institute (JGI-PGF)"/>
            <person name="Walter F."/>
            <person name="Albersmeier A."/>
            <person name="Kalinowski J."/>
            <person name="Ruckert C."/>
        </authorList>
    </citation>
    <scope>NUCLEOTIDE SEQUENCE</scope>
    <source>
        <strain evidence="3">JCM 4059</strain>
    </source>
</reference>